<dbReference type="InterPro" id="IPR023393">
    <property type="entry name" value="START-like_dom_sf"/>
</dbReference>
<dbReference type="AlphaFoldDB" id="A0A1Z8AJV2"/>
<organism evidence="2 3">
    <name type="scientific">Nonlabens dokdonensis</name>
    <dbReference type="NCBI Taxonomy" id="328515"/>
    <lineage>
        <taxon>Bacteria</taxon>
        <taxon>Pseudomonadati</taxon>
        <taxon>Bacteroidota</taxon>
        <taxon>Flavobacteriia</taxon>
        <taxon>Flavobacteriales</taxon>
        <taxon>Flavobacteriaceae</taxon>
        <taxon>Nonlabens</taxon>
    </lineage>
</organism>
<evidence type="ECO:0000313" key="3">
    <source>
        <dbReference type="Proteomes" id="UP000196102"/>
    </source>
</evidence>
<dbReference type="Pfam" id="PF19569">
    <property type="entry name" value="START_2"/>
    <property type="match status" value="1"/>
</dbReference>
<proteinExistence type="predicted"/>
<reference evidence="3" key="1">
    <citation type="journal article" date="2017" name="Proc. Natl. Acad. Sci. U.S.A.">
        <title>Simulation of Deepwater Horizon oil plume reveals substrate specialization within a complex community of hydrocarbon-degraders.</title>
        <authorList>
            <person name="Hu P."/>
            <person name="Dubinsky E.A."/>
            <person name="Probst A.J."/>
            <person name="Wang J."/>
            <person name="Sieber C.M.K."/>
            <person name="Tom L.M."/>
            <person name="Gardinali P."/>
            <person name="Banfield J.F."/>
            <person name="Atlas R.M."/>
            <person name="Andersen G.L."/>
        </authorList>
    </citation>
    <scope>NUCLEOTIDE SEQUENCE [LARGE SCALE GENOMIC DNA]</scope>
</reference>
<gene>
    <name evidence="2" type="ORF">A9Q93_12720</name>
</gene>
<dbReference type="Gene3D" id="3.30.530.20">
    <property type="match status" value="1"/>
</dbReference>
<evidence type="ECO:0000259" key="1">
    <source>
        <dbReference type="Pfam" id="PF19569"/>
    </source>
</evidence>
<protein>
    <recommendedName>
        <fullName evidence="1">START-like domain-containing protein</fullName>
    </recommendedName>
</protein>
<comment type="caution">
    <text evidence="2">The sequence shown here is derived from an EMBL/GenBank/DDBJ whole genome shotgun (WGS) entry which is preliminary data.</text>
</comment>
<dbReference type="InterPro" id="IPR045736">
    <property type="entry name" value="START_2"/>
</dbReference>
<dbReference type="RefSeq" id="WP_303687835.1">
    <property type="nucleotide sequence ID" value="NZ_CAJXYO010000009.1"/>
</dbReference>
<sequence>MQDPIKFDLEFPIQASPALLYQHIATPSGMSEWFADNVNSRGEYFRFIWDGQEEKAKILKRVSGERARFQWDYDEDTKKYFELRIQVDEITKDVSLMISDFGDDDDEVEEQKMFWENQVSALKKVLGSR</sequence>
<name>A0A1Z8AJV2_9FLAO</name>
<dbReference type="SUPFAM" id="SSF55961">
    <property type="entry name" value="Bet v1-like"/>
    <property type="match status" value="1"/>
</dbReference>
<evidence type="ECO:0000313" key="2">
    <source>
        <dbReference type="EMBL" id="OUS10611.1"/>
    </source>
</evidence>
<dbReference type="EMBL" id="MAAX01000194">
    <property type="protein sequence ID" value="OUS10611.1"/>
    <property type="molecule type" value="Genomic_DNA"/>
</dbReference>
<dbReference type="Proteomes" id="UP000196102">
    <property type="component" value="Unassembled WGS sequence"/>
</dbReference>
<accession>A0A1Z8AJV2</accession>
<feature type="domain" description="START-like" evidence="1">
    <location>
        <begin position="1"/>
        <end position="127"/>
    </location>
</feature>